<comment type="caution">
    <text evidence="5">The sequence shown here is derived from an EMBL/GenBank/DDBJ whole genome shotgun (WGS) entry which is preliminary data.</text>
</comment>
<keyword evidence="3" id="KW-0418">Kinase</keyword>
<keyword evidence="1" id="KW-0808">Transferase</keyword>
<keyword evidence="2" id="KW-0547">Nucleotide-binding</keyword>
<dbReference type="Gene3D" id="3.30.200.20">
    <property type="entry name" value="Phosphorylase Kinase, domain 1"/>
    <property type="match status" value="1"/>
</dbReference>
<protein>
    <submittedName>
        <fullName evidence="5">Cysteine-rich receptor-like protein kinase 3</fullName>
    </submittedName>
</protein>
<evidence type="ECO:0000256" key="3">
    <source>
        <dbReference type="ARBA" id="ARBA00022777"/>
    </source>
</evidence>
<name>A0AAW0KIG3_QUESU</name>
<dbReference type="InterPro" id="IPR011009">
    <property type="entry name" value="Kinase-like_dom_sf"/>
</dbReference>
<dbReference type="InterPro" id="IPR052059">
    <property type="entry name" value="CR_Ser/Thr_kinase"/>
</dbReference>
<dbReference type="AlphaFoldDB" id="A0AAW0KIG3"/>
<dbReference type="EMBL" id="PKMF04000325">
    <property type="protein sequence ID" value="KAK7837666.1"/>
    <property type="molecule type" value="Genomic_DNA"/>
</dbReference>
<dbReference type="GO" id="GO:0005524">
    <property type="term" value="F:ATP binding"/>
    <property type="evidence" value="ECO:0007669"/>
    <property type="project" value="UniProtKB-KW"/>
</dbReference>
<accession>A0AAW0KIG3</accession>
<gene>
    <name evidence="5" type="primary">CRK3_3</name>
    <name evidence="5" type="ORF">CFP56_021056</name>
</gene>
<evidence type="ECO:0000313" key="6">
    <source>
        <dbReference type="Proteomes" id="UP000237347"/>
    </source>
</evidence>
<dbReference type="GO" id="GO:0016301">
    <property type="term" value="F:kinase activity"/>
    <property type="evidence" value="ECO:0007669"/>
    <property type="project" value="UniProtKB-KW"/>
</dbReference>
<evidence type="ECO:0000256" key="2">
    <source>
        <dbReference type="ARBA" id="ARBA00022741"/>
    </source>
</evidence>
<dbReference type="PANTHER" id="PTHR47973">
    <property type="entry name" value="CYSTEINE-RICH RECEPTOR-LIKE PROTEIN KINASE 3"/>
    <property type="match status" value="1"/>
</dbReference>
<sequence length="123" mass="14269">MSKSNPTQSQLKNNNIRRRTGCENQGSLILVHVRQRKKERVLNAGCYMRYSTQKFYYNSRDPEGGDNHEKKQLGGLLSNLYKSKLNFPYESLESATNYFHNSKKLGEGRYGAVYKMTNFLTTM</sequence>
<keyword evidence="6" id="KW-1185">Reference proteome</keyword>
<dbReference type="SUPFAM" id="SSF56112">
    <property type="entry name" value="Protein kinase-like (PK-like)"/>
    <property type="match status" value="1"/>
</dbReference>
<proteinExistence type="predicted"/>
<evidence type="ECO:0000256" key="1">
    <source>
        <dbReference type="ARBA" id="ARBA00022679"/>
    </source>
</evidence>
<reference evidence="5 6" key="1">
    <citation type="journal article" date="2018" name="Sci. Data">
        <title>The draft genome sequence of cork oak.</title>
        <authorList>
            <person name="Ramos A.M."/>
            <person name="Usie A."/>
            <person name="Barbosa P."/>
            <person name="Barros P.M."/>
            <person name="Capote T."/>
            <person name="Chaves I."/>
            <person name="Simoes F."/>
            <person name="Abreu I."/>
            <person name="Carrasquinho I."/>
            <person name="Faro C."/>
            <person name="Guimaraes J.B."/>
            <person name="Mendonca D."/>
            <person name="Nobrega F."/>
            <person name="Rodrigues L."/>
            <person name="Saibo N.J.M."/>
            <person name="Varela M.C."/>
            <person name="Egas C."/>
            <person name="Matos J."/>
            <person name="Miguel C.M."/>
            <person name="Oliveira M.M."/>
            <person name="Ricardo C.P."/>
            <person name="Goncalves S."/>
        </authorList>
    </citation>
    <scope>NUCLEOTIDE SEQUENCE [LARGE SCALE GENOMIC DNA]</scope>
    <source>
        <strain evidence="6">cv. HL8</strain>
    </source>
</reference>
<organism evidence="5 6">
    <name type="scientific">Quercus suber</name>
    <name type="common">Cork oak</name>
    <dbReference type="NCBI Taxonomy" id="58331"/>
    <lineage>
        <taxon>Eukaryota</taxon>
        <taxon>Viridiplantae</taxon>
        <taxon>Streptophyta</taxon>
        <taxon>Embryophyta</taxon>
        <taxon>Tracheophyta</taxon>
        <taxon>Spermatophyta</taxon>
        <taxon>Magnoliopsida</taxon>
        <taxon>eudicotyledons</taxon>
        <taxon>Gunneridae</taxon>
        <taxon>Pentapetalae</taxon>
        <taxon>rosids</taxon>
        <taxon>fabids</taxon>
        <taxon>Fagales</taxon>
        <taxon>Fagaceae</taxon>
        <taxon>Quercus</taxon>
    </lineage>
</organism>
<evidence type="ECO:0000256" key="4">
    <source>
        <dbReference type="ARBA" id="ARBA00022840"/>
    </source>
</evidence>
<dbReference type="Proteomes" id="UP000237347">
    <property type="component" value="Unassembled WGS sequence"/>
</dbReference>
<keyword evidence="4" id="KW-0067">ATP-binding</keyword>
<evidence type="ECO:0000313" key="5">
    <source>
        <dbReference type="EMBL" id="KAK7837666.1"/>
    </source>
</evidence>